<evidence type="ECO:0000313" key="3">
    <source>
        <dbReference type="Proteomes" id="UP000596660"/>
    </source>
</evidence>
<sequence length="614" mass="68714">MKLKNMEQKLLNFNQPILSVRRGSSLTAPPENKRKDLVSHSSLPPLPYYKSELKSGPVRNPGVVPFKWEQMPGRPKDENKSRKVTLKWLPPTPKLPPGRIATHMQKETDKIQKDSPTSVSRYQAQISIPQSIETSSPNKDHLDVKGSEKEEEKYNSSSEDEDVTYVDARDTLSRTESFYNCSVSGVSGLDGPESSGAFSDPQTQEFMMGRFLPAAKAVASEEPPFASRKHNVAREQEKPITKVVTLKKQFPEYYSTPDTLLQRINGEEIGEEADEEDESDVPEDLSVKLCGLLPRFCMLNPIPGMRDHVEVISSVRSVRTRSTYAGAFRDDENKVGTKNERGGMKRTSHQHAPVPTNESLMNVHLVRKGMLREKIASPQRFLDKEKQFLGLPGEPRDLSGYRVNSPKNDCTELEFAAPPKTDRISCLVNPAEEKTLYVDYERMVESRHSNSSSSESRGRNPSVDYSLQDICADEKAMTHSKSSDTTYCSAVSTSEKSFQEIGEDMKCLEKVEQNVNLIIVKQPSKQDAKSTKHSKNCSSPLALTPLLPKSPSESWLSRTLPSMSSRNPSSKSYLANHAFRASPVDPKRERLLKAANLHDMLFQSAGELAPILEN</sequence>
<organism evidence="2 3">
    <name type="scientific">Chenopodium quinoa</name>
    <name type="common">Quinoa</name>
    <dbReference type="NCBI Taxonomy" id="63459"/>
    <lineage>
        <taxon>Eukaryota</taxon>
        <taxon>Viridiplantae</taxon>
        <taxon>Streptophyta</taxon>
        <taxon>Embryophyta</taxon>
        <taxon>Tracheophyta</taxon>
        <taxon>Spermatophyta</taxon>
        <taxon>Magnoliopsida</taxon>
        <taxon>eudicotyledons</taxon>
        <taxon>Gunneridae</taxon>
        <taxon>Pentapetalae</taxon>
        <taxon>Caryophyllales</taxon>
        <taxon>Chenopodiaceae</taxon>
        <taxon>Chenopodioideae</taxon>
        <taxon>Atripliceae</taxon>
        <taxon>Chenopodium</taxon>
    </lineage>
</organism>
<dbReference type="AlphaFoldDB" id="A0A803N7I9"/>
<dbReference type="GeneID" id="110709118"/>
<dbReference type="PANTHER" id="PTHR33671">
    <property type="entry name" value="N-METHYLTRANSFERASE, PUTATIVE (DUF688)-RELATED"/>
    <property type="match status" value="1"/>
</dbReference>
<dbReference type="KEGG" id="cqi:110709118"/>
<feature type="compositionally biased region" description="Basic and acidic residues" evidence="1">
    <location>
        <begin position="104"/>
        <end position="113"/>
    </location>
</feature>
<feature type="compositionally biased region" description="Polar residues" evidence="1">
    <location>
        <begin position="114"/>
        <end position="137"/>
    </location>
</feature>
<dbReference type="Gramene" id="AUR62041743-RA">
    <property type="protein sequence ID" value="AUR62041743-RA:cds"/>
    <property type="gene ID" value="AUR62041743"/>
</dbReference>
<dbReference type="OMA" id="HEKTMYV"/>
<feature type="region of interest" description="Disordered" evidence="1">
    <location>
        <begin position="64"/>
        <end position="168"/>
    </location>
</feature>
<name>A0A803N7I9_CHEQI</name>
<protein>
    <submittedName>
        <fullName evidence="2">Uncharacterized protein</fullName>
    </submittedName>
</protein>
<dbReference type="RefSeq" id="XP_021743026.1">
    <property type="nucleotide sequence ID" value="XM_021887334.1"/>
</dbReference>
<dbReference type="RefSeq" id="XP_021743025.1">
    <property type="nucleotide sequence ID" value="XM_021887333.1"/>
</dbReference>
<feature type="compositionally biased region" description="Polar residues" evidence="1">
    <location>
        <begin position="551"/>
        <end position="561"/>
    </location>
</feature>
<dbReference type="OrthoDB" id="677721at2759"/>
<feature type="region of interest" description="Disordered" evidence="1">
    <location>
        <begin position="333"/>
        <end position="354"/>
    </location>
</feature>
<proteinExistence type="predicted"/>
<dbReference type="Proteomes" id="UP000596660">
    <property type="component" value="Unplaced"/>
</dbReference>
<accession>A0A803N7I9</accession>
<dbReference type="InterPro" id="IPR007789">
    <property type="entry name" value="DUF688"/>
</dbReference>
<dbReference type="PANTHER" id="PTHR33671:SF2">
    <property type="entry name" value="N-METHYLTRANSFERASE, PUTATIVE (DUF688)-RELATED"/>
    <property type="match status" value="1"/>
</dbReference>
<reference evidence="2" key="1">
    <citation type="journal article" date="2017" name="Nature">
        <title>The genome of Chenopodium quinoa.</title>
        <authorList>
            <person name="Jarvis D.E."/>
            <person name="Ho Y.S."/>
            <person name="Lightfoot D.J."/>
            <person name="Schmoeckel S.M."/>
            <person name="Li B."/>
            <person name="Borm T.J.A."/>
            <person name="Ohyanagi H."/>
            <person name="Mineta K."/>
            <person name="Michell C.T."/>
            <person name="Saber N."/>
            <person name="Kharbatia N.M."/>
            <person name="Rupper R.R."/>
            <person name="Sharp A.R."/>
            <person name="Dally N."/>
            <person name="Boughton B.A."/>
            <person name="Woo Y.H."/>
            <person name="Gao G."/>
            <person name="Schijlen E.G.W.M."/>
            <person name="Guo X."/>
            <person name="Momin A.A."/>
            <person name="Negrao S."/>
            <person name="Al-Babili S."/>
            <person name="Gehring C."/>
            <person name="Roessner U."/>
            <person name="Jung C."/>
            <person name="Murphy K."/>
            <person name="Arold S.T."/>
            <person name="Gojobori T."/>
            <person name="van der Linden C.G."/>
            <person name="van Loo E.N."/>
            <person name="Jellen E.N."/>
            <person name="Maughan P.J."/>
            <person name="Tester M."/>
        </authorList>
    </citation>
    <scope>NUCLEOTIDE SEQUENCE [LARGE SCALE GENOMIC DNA]</scope>
    <source>
        <strain evidence="2">cv. PI 614886</strain>
    </source>
</reference>
<feature type="compositionally biased region" description="Basic and acidic residues" evidence="1">
    <location>
        <begin position="333"/>
        <end position="343"/>
    </location>
</feature>
<evidence type="ECO:0000313" key="2">
    <source>
        <dbReference type="EnsemblPlants" id="AUR62041743-RA:cds"/>
    </source>
</evidence>
<feature type="compositionally biased region" description="Polar residues" evidence="1">
    <location>
        <begin position="11"/>
        <end position="27"/>
    </location>
</feature>
<dbReference type="Pfam" id="PF05097">
    <property type="entry name" value="DUF688"/>
    <property type="match status" value="1"/>
</dbReference>
<reference evidence="2" key="2">
    <citation type="submission" date="2021-03" db="UniProtKB">
        <authorList>
            <consortium name="EnsemblPlants"/>
        </authorList>
    </citation>
    <scope>IDENTIFICATION</scope>
</reference>
<dbReference type="RefSeq" id="XP_021743024.1">
    <property type="nucleotide sequence ID" value="XM_021887332.1"/>
</dbReference>
<feature type="compositionally biased region" description="Basic and acidic residues" evidence="1">
    <location>
        <begin position="138"/>
        <end position="154"/>
    </location>
</feature>
<dbReference type="EnsemblPlants" id="AUR62041743-RA">
    <property type="protein sequence ID" value="AUR62041743-RA:cds"/>
    <property type="gene ID" value="AUR62041743"/>
</dbReference>
<keyword evidence="3" id="KW-1185">Reference proteome</keyword>
<feature type="region of interest" description="Disordered" evidence="1">
    <location>
        <begin position="523"/>
        <end position="571"/>
    </location>
</feature>
<feature type="region of interest" description="Disordered" evidence="1">
    <location>
        <begin position="1"/>
        <end position="44"/>
    </location>
</feature>
<feature type="compositionally biased region" description="Low complexity" evidence="1">
    <location>
        <begin position="562"/>
        <end position="571"/>
    </location>
</feature>
<gene>
    <name evidence="2" type="primary">LOC110709118</name>
</gene>
<evidence type="ECO:0000256" key="1">
    <source>
        <dbReference type="SAM" id="MobiDB-lite"/>
    </source>
</evidence>